<keyword evidence="3" id="KW-0547">Nucleotide-binding</keyword>
<dbReference type="GO" id="GO:0005524">
    <property type="term" value="F:ATP binding"/>
    <property type="evidence" value="ECO:0007669"/>
    <property type="project" value="UniProtKB-KW"/>
</dbReference>
<dbReference type="PANTHER" id="PTHR43272:SF83">
    <property type="entry name" value="ACYL-COA SYNTHETASE LONG-CHAIN, ISOFORM J"/>
    <property type="match status" value="1"/>
</dbReference>
<comment type="similarity">
    <text evidence="1">Belongs to the ATP-dependent AMP-binding enzyme family.</text>
</comment>
<gene>
    <name evidence="8" type="ORF">M422DRAFT_234970</name>
</gene>
<dbReference type="GO" id="GO:0005886">
    <property type="term" value="C:plasma membrane"/>
    <property type="evidence" value="ECO:0007669"/>
    <property type="project" value="TreeGrafter"/>
</dbReference>
<feature type="compositionally biased region" description="Basic and acidic residues" evidence="6">
    <location>
        <begin position="10"/>
        <end position="19"/>
    </location>
</feature>
<evidence type="ECO:0000256" key="2">
    <source>
        <dbReference type="ARBA" id="ARBA00022598"/>
    </source>
</evidence>
<evidence type="ECO:0000259" key="7">
    <source>
        <dbReference type="Pfam" id="PF00501"/>
    </source>
</evidence>
<dbReference type="AlphaFoldDB" id="A0A0C9U768"/>
<evidence type="ECO:0000256" key="4">
    <source>
        <dbReference type="ARBA" id="ARBA00022840"/>
    </source>
</evidence>
<dbReference type="EMBL" id="KN837267">
    <property type="protein sequence ID" value="KIJ30199.1"/>
    <property type="molecule type" value="Genomic_DNA"/>
</dbReference>
<dbReference type="Gene3D" id="3.40.50.12780">
    <property type="entry name" value="N-terminal domain of ligase-like"/>
    <property type="match status" value="1"/>
</dbReference>
<evidence type="ECO:0000313" key="9">
    <source>
        <dbReference type="Proteomes" id="UP000054279"/>
    </source>
</evidence>
<dbReference type="GO" id="GO:0005783">
    <property type="term" value="C:endoplasmic reticulum"/>
    <property type="evidence" value="ECO:0007669"/>
    <property type="project" value="TreeGrafter"/>
</dbReference>
<dbReference type="PANTHER" id="PTHR43272">
    <property type="entry name" value="LONG-CHAIN-FATTY-ACID--COA LIGASE"/>
    <property type="match status" value="1"/>
</dbReference>
<dbReference type="OrthoDB" id="1700726at2759"/>
<dbReference type="InterPro" id="IPR042099">
    <property type="entry name" value="ANL_N_sf"/>
</dbReference>
<dbReference type="Proteomes" id="UP000054279">
    <property type="component" value="Unassembled WGS sequence"/>
</dbReference>
<evidence type="ECO:0000256" key="6">
    <source>
        <dbReference type="SAM" id="MobiDB-lite"/>
    </source>
</evidence>
<dbReference type="InterPro" id="IPR000873">
    <property type="entry name" value="AMP-dep_synth/lig_dom"/>
</dbReference>
<dbReference type="GO" id="GO:0035336">
    <property type="term" value="P:long-chain fatty-acyl-CoA metabolic process"/>
    <property type="evidence" value="ECO:0007669"/>
    <property type="project" value="TreeGrafter"/>
</dbReference>
<evidence type="ECO:0000313" key="8">
    <source>
        <dbReference type="EMBL" id="KIJ30199.1"/>
    </source>
</evidence>
<dbReference type="SUPFAM" id="SSF56801">
    <property type="entry name" value="Acetyl-CoA synthetase-like"/>
    <property type="match status" value="1"/>
</dbReference>
<dbReference type="GO" id="GO:0005811">
    <property type="term" value="C:lipid droplet"/>
    <property type="evidence" value="ECO:0007669"/>
    <property type="project" value="TreeGrafter"/>
</dbReference>
<organism evidence="8 9">
    <name type="scientific">Sphaerobolus stellatus (strain SS14)</name>
    <dbReference type="NCBI Taxonomy" id="990650"/>
    <lineage>
        <taxon>Eukaryota</taxon>
        <taxon>Fungi</taxon>
        <taxon>Dikarya</taxon>
        <taxon>Basidiomycota</taxon>
        <taxon>Agaricomycotina</taxon>
        <taxon>Agaricomycetes</taxon>
        <taxon>Phallomycetidae</taxon>
        <taxon>Geastrales</taxon>
        <taxon>Sphaerobolaceae</taxon>
        <taxon>Sphaerobolus</taxon>
    </lineage>
</organism>
<dbReference type="Pfam" id="PF00501">
    <property type="entry name" value="AMP-binding"/>
    <property type="match status" value="1"/>
</dbReference>
<protein>
    <submittedName>
        <fullName evidence="8">Unplaced genomic scaffold SPHSTscaffold_192, whole genome shotgun sequence</fullName>
    </submittedName>
</protein>
<accession>A0A0C9U768</accession>
<name>A0A0C9U768_SPHS4</name>
<keyword evidence="9" id="KW-1185">Reference proteome</keyword>
<dbReference type="GO" id="GO:0004467">
    <property type="term" value="F:long-chain fatty acid-CoA ligase activity"/>
    <property type="evidence" value="ECO:0007669"/>
    <property type="project" value="UniProtKB-EC"/>
</dbReference>
<dbReference type="PROSITE" id="PS00455">
    <property type="entry name" value="AMP_BINDING"/>
    <property type="match status" value="1"/>
</dbReference>
<proteinExistence type="inferred from homology"/>
<evidence type="ECO:0000256" key="5">
    <source>
        <dbReference type="ARBA" id="ARBA00036813"/>
    </source>
</evidence>
<dbReference type="HOGENOM" id="CLU_000022_45_2_1"/>
<feature type="domain" description="AMP-dependent synthetase/ligase" evidence="7">
    <location>
        <begin position="93"/>
        <end position="497"/>
    </location>
</feature>
<evidence type="ECO:0000256" key="1">
    <source>
        <dbReference type="ARBA" id="ARBA00006432"/>
    </source>
</evidence>
<sequence>MPALASVEVGEAKPGESRVRRSPLHPEYLTERPMEGVDTAHDVLLYNARVHGTKQAFGWRDIVDIHEEVKDVKKMVGGKEVIEKKTWSYWQLSDYKYVSFIEFRDTVSEVAKGLVELGLQKEDVFNIYSATCLNWQIMSHACFQISATIATAYESLGEAGLLHALNEPDCKGIFTNAELIPVLLKVIADAKTVKIIVFDGKPSEDHLAKIREIRPDLSLIHIDDLRKTGQGKPEPDRAPTKETIACIMYTSGTTGPPKGVVLSHANLVAGVGGIKDLFGDDLRAEDTYLAFLPLAHILEMIVELSLSFYGMTIGYARIKTLTDASVRNCLGDLRAFRPTILVGVPAVFENIRKGIVGKVNQSGILKKTVFGGALSIKRAGVPGLKTIVDSAVFNQVRQQTGGRLRLALSGGAALSRETQEFLTLALVTVLQGYGATECVAMCAILMPAFFSYGPVGGPVPAVELKLLDHAEAGYLTSGNPPRGEVLVRGASITKGYFKRDDLNNDRTIFTEDGWFRTGDVGQWNPDGTLSVIDRIKNLVKLQGGEYVALERLECVYKSCNLVANICVHAHSDARQPIAIIHPHESNLRHALAGESRYESMDLEHMCHDPKVIDLVLKECNAAGKKGGFKGIEVLQAVVLTHEEWTPESGLVTAAQKLQRRKIDERYQKDIKAAYKNAQG</sequence>
<reference evidence="8 9" key="1">
    <citation type="submission" date="2014-06" db="EMBL/GenBank/DDBJ databases">
        <title>Evolutionary Origins and Diversification of the Mycorrhizal Mutualists.</title>
        <authorList>
            <consortium name="DOE Joint Genome Institute"/>
            <consortium name="Mycorrhizal Genomics Consortium"/>
            <person name="Kohler A."/>
            <person name="Kuo A."/>
            <person name="Nagy L.G."/>
            <person name="Floudas D."/>
            <person name="Copeland A."/>
            <person name="Barry K.W."/>
            <person name="Cichocki N."/>
            <person name="Veneault-Fourrey C."/>
            <person name="LaButti K."/>
            <person name="Lindquist E.A."/>
            <person name="Lipzen A."/>
            <person name="Lundell T."/>
            <person name="Morin E."/>
            <person name="Murat C."/>
            <person name="Riley R."/>
            <person name="Ohm R."/>
            <person name="Sun H."/>
            <person name="Tunlid A."/>
            <person name="Henrissat B."/>
            <person name="Grigoriev I.V."/>
            <person name="Hibbett D.S."/>
            <person name="Martin F."/>
        </authorList>
    </citation>
    <scope>NUCLEOTIDE SEQUENCE [LARGE SCALE GENOMIC DNA]</scope>
    <source>
        <strain evidence="8 9">SS14</strain>
    </source>
</reference>
<feature type="region of interest" description="Disordered" evidence="6">
    <location>
        <begin position="1"/>
        <end position="23"/>
    </location>
</feature>
<comment type="catalytic activity">
    <reaction evidence="5">
        <text>a long-chain fatty acid + ATP + CoA = a long-chain fatty acyl-CoA + AMP + diphosphate</text>
        <dbReference type="Rhea" id="RHEA:15421"/>
        <dbReference type="ChEBI" id="CHEBI:30616"/>
        <dbReference type="ChEBI" id="CHEBI:33019"/>
        <dbReference type="ChEBI" id="CHEBI:57287"/>
        <dbReference type="ChEBI" id="CHEBI:57560"/>
        <dbReference type="ChEBI" id="CHEBI:83139"/>
        <dbReference type="ChEBI" id="CHEBI:456215"/>
        <dbReference type="EC" id="6.2.1.3"/>
    </reaction>
</comment>
<keyword evidence="2" id="KW-0436">Ligase</keyword>
<dbReference type="InterPro" id="IPR020845">
    <property type="entry name" value="AMP-binding_CS"/>
</dbReference>
<keyword evidence="4" id="KW-0067">ATP-binding</keyword>
<evidence type="ECO:0000256" key="3">
    <source>
        <dbReference type="ARBA" id="ARBA00022741"/>
    </source>
</evidence>